<evidence type="ECO:0000256" key="1">
    <source>
        <dbReference type="ARBA" id="ARBA00004123"/>
    </source>
</evidence>
<comment type="similarity">
    <text evidence="3">Belongs to the CRBN family.</text>
</comment>
<feature type="region of interest" description="Disordered" evidence="13">
    <location>
        <begin position="399"/>
        <end position="429"/>
    </location>
</feature>
<evidence type="ECO:0000256" key="11">
    <source>
        <dbReference type="ARBA" id="ARBA00046075"/>
    </source>
</evidence>
<dbReference type="SUPFAM" id="SSF88697">
    <property type="entry name" value="PUA domain-like"/>
    <property type="match status" value="1"/>
</dbReference>
<dbReference type="InterPro" id="IPR003111">
    <property type="entry name" value="Lon_prtase_N"/>
</dbReference>
<dbReference type="SMART" id="SM00464">
    <property type="entry name" value="LON"/>
    <property type="match status" value="1"/>
</dbReference>
<evidence type="ECO:0000256" key="3">
    <source>
        <dbReference type="ARBA" id="ARBA00005293"/>
    </source>
</evidence>
<keyword evidence="8" id="KW-0832">Ubl conjugation</keyword>
<keyword evidence="6" id="KW-0833">Ubl conjugation pathway</keyword>
<dbReference type="EMBL" id="CAVLEF010000003">
    <property type="protein sequence ID" value="CAK1542782.1"/>
    <property type="molecule type" value="Genomic_DNA"/>
</dbReference>
<dbReference type="PROSITE" id="PS51787">
    <property type="entry name" value="LON_N"/>
    <property type="match status" value="1"/>
</dbReference>
<dbReference type="PROSITE" id="PS51788">
    <property type="entry name" value="CULT"/>
    <property type="match status" value="1"/>
</dbReference>
<evidence type="ECO:0000256" key="9">
    <source>
        <dbReference type="ARBA" id="ARBA00023242"/>
    </source>
</evidence>
<comment type="function">
    <text evidence="11">Substrate recognition component of a DCX (DDB1-CUL4-X-box) E3 protein ligase complex that mediates the ubiquitination and subsequent proteasomal degradation of target proteins. Has an essential role in mediating growth by negatively regulating insulin signaling. It also has a role in maintaining presynaptic function in the neuromuscular junction synapses of third-instar larvae.</text>
</comment>
<organism evidence="16 17">
    <name type="scientific">Leptosia nina</name>
    <dbReference type="NCBI Taxonomy" id="320188"/>
    <lineage>
        <taxon>Eukaryota</taxon>
        <taxon>Metazoa</taxon>
        <taxon>Ecdysozoa</taxon>
        <taxon>Arthropoda</taxon>
        <taxon>Hexapoda</taxon>
        <taxon>Insecta</taxon>
        <taxon>Pterygota</taxon>
        <taxon>Neoptera</taxon>
        <taxon>Endopterygota</taxon>
        <taxon>Lepidoptera</taxon>
        <taxon>Glossata</taxon>
        <taxon>Ditrysia</taxon>
        <taxon>Papilionoidea</taxon>
        <taxon>Pieridae</taxon>
        <taxon>Pierinae</taxon>
        <taxon>Leptosia</taxon>
    </lineage>
</organism>
<evidence type="ECO:0000256" key="5">
    <source>
        <dbReference type="ARBA" id="ARBA00022723"/>
    </source>
</evidence>
<evidence type="ECO:0000256" key="12">
    <source>
        <dbReference type="ARBA" id="ARBA00046796"/>
    </source>
</evidence>
<gene>
    <name evidence="16" type="ORF">LNINA_LOCUS2635</name>
</gene>
<dbReference type="InterPro" id="IPR015947">
    <property type="entry name" value="PUA-like_sf"/>
</dbReference>
<dbReference type="GO" id="GO:0005634">
    <property type="term" value="C:nucleus"/>
    <property type="evidence" value="ECO:0007669"/>
    <property type="project" value="UniProtKB-SubCell"/>
</dbReference>
<comment type="pathway">
    <text evidence="2">Protein modification; protein ubiquitination.</text>
</comment>
<dbReference type="InterPro" id="IPR004910">
    <property type="entry name" value="Yippee/Mis18/Cereblon"/>
</dbReference>
<comment type="caution">
    <text evidence="16">The sequence shown here is derived from an EMBL/GenBank/DDBJ whole genome shotgun (WGS) entry which is preliminary data.</text>
</comment>
<name>A0AAV1IZV3_9NEOP</name>
<dbReference type="Pfam" id="PF02190">
    <property type="entry name" value="LON_substr_bdg"/>
    <property type="match status" value="1"/>
</dbReference>
<keyword evidence="5" id="KW-0479">Metal-binding</keyword>
<evidence type="ECO:0000256" key="8">
    <source>
        <dbReference type="ARBA" id="ARBA00022843"/>
    </source>
</evidence>
<keyword evidence="7" id="KW-0862">Zinc</keyword>
<dbReference type="Gene3D" id="2.170.150.20">
    <property type="entry name" value="Peptide methionine sulfoxide reductase"/>
    <property type="match status" value="1"/>
</dbReference>
<dbReference type="Gene3D" id="2.30.130.40">
    <property type="entry name" value="LON domain-like"/>
    <property type="match status" value="1"/>
</dbReference>
<dbReference type="InterPro" id="IPR034750">
    <property type="entry name" value="CULT"/>
</dbReference>
<dbReference type="GO" id="GO:0046872">
    <property type="term" value="F:metal ion binding"/>
    <property type="evidence" value="ECO:0007669"/>
    <property type="project" value="UniProtKB-KW"/>
</dbReference>
<dbReference type="AlphaFoldDB" id="A0AAV1IZV3"/>
<protein>
    <recommendedName>
        <fullName evidence="4">Protein cereblon</fullName>
    </recommendedName>
    <alternativeName>
        <fullName evidence="10">Protein ohgata</fullName>
    </alternativeName>
</protein>
<feature type="domain" description="CULT" evidence="15">
    <location>
        <begin position="292"/>
        <end position="399"/>
    </location>
</feature>
<comment type="subunit">
    <text evidence="12">Likely a component of a DCX (DDB1-CUL4-X-box) protein ligase complex. May interact with pic/DDB1.</text>
</comment>
<evidence type="ECO:0000256" key="4">
    <source>
        <dbReference type="ARBA" id="ARBA00014394"/>
    </source>
</evidence>
<dbReference type="CDD" id="cd15777">
    <property type="entry name" value="CRBN_C_like"/>
    <property type="match status" value="1"/>
</dbReference>
<dbReference type="InterPro" id="IPR046336">
    <property type="entry name" value="Lon_prtase_N_sf"/>
</dbReference>
<evidence type="ECO:0000259" key="15">
    <source>
        <dbReference type="PROSITE" id="PS51788"/>
    </source>
</evidence>
<accession>A0AAV1IZV3</accession>
<proteinExistence type="inferred from homology"/>
<feature type="compositionally biased region" description="Pro residues" evidence="13">
    <location>
        <begin position="414"/>
        <end position="428"/>
    </location>
</feature>
<feature type="region of interest" description="Disordered" evidence="13">
    <location>
        <begin position="1"/>
        <end position="31"/>
    </location>
</feature>
<feature type="domain" description="Lon N-terminal" evidence="14">
    <location>
        <begin position="69"/>
        <end position="293"/>
    </location>
</feature>
<evidence type="ECO:0000259" key="14">
    <source>
        <dbReference type="PROSITE" id="PS51787"/>
    </source>
</evidence>
<evidence type="ECO:0000256" key="6">
    <source>
        <dbReference type="ARBA" id="ARBA00022786"/>
    </source>
</evidence>
<evidence type="ECO:0000256" key="2">
    <source>
        <dbReference type="ARBA" id="ARBA00004906"/>
    </source>
</evidence>
<evidence type="ECO:0000256" key="10">
    <source>
        <dbReference type="ARBA" id="ARBA00030079"/>
    </source>
</evidence>
<dbReference type="FunFam" id="2.170.150.20:FF:000005">
    <property type="entry name" value="Blast:Protein cereblon homolog"/>
    <property type="match status" value="1"/>
</dbReference>
<comment type="subcellular location">
    <subcellularLocation>
        <location evidence="1">Nucleus</location>
    </subcellularLocation>
</comment>
<evidence type="ECO:0000313" key="17">
    <source>
        <dbReference type="Proteomes" id="UP001497472"/>
    </source>
</evidence>
<feature type="compositionally biased region" description="Acidic residues" evidence="13">
    <location>
        <begin position="1"/>
        <end position="22"/>
    </location>
</feature>
<dbReference type="Proteomes" id="UP001497472">
    <property type="component" value="Unassembled WGS sequence"/>
</dbReference>
<evidence type="ECO:0000256" key="13">
    <source>
        <dbReference type="SAM" id="MobiDB-lite"/>
    </source>
</evidence>
<keyword evidence="17" id="KW-1185">Reference proteome</keyword>
<dbReference type="Gene3D" id="1.20.58.1480">
    <property type="match status" value="1"/>
</dbReference>
<sequence>MEEQGAVSETEEERTAEDDGDLSVEAVSQENEPVEQFDISLAASHSYMGSGLVAVGGRSVLEAGWTGKVPVMAHHGIVFPGEIVPMLLTNANDVAVLVQTLDHDKLFGLLCPDESGNDVSGYGVLCEVFEAGEANGAPQTLTFKARANHRFRFKDMPKQSQPIEAYSRMKVVEVRVLPEVKLGDPLHQNRLLSLDNWRRERTMLDNRLRNIDAKLTPWPLFVYDIFDYHRMKQTIKDYFGNIIKTPIPEDPVSLSFWTASNLTMSIRDRLALFIVDDALLRLHMEVRLISRDSVLCCLSCSTEIARREDVFAMSSEGVHSNYTNLGGYMHDIVTVSRAQNIDLSGSPSADFSWFPGYAWSIASCAYCLVHVGWRFDALKRNMRPQQFFGLCRNYVLPRTTGRRDRSPSQSASPPYTPPRTPPYSPPPVRSSRLASLLSDLRQAGLQQIEAINIIYDMVDDEP</sequence>
<keyword evidence="9" id="KW-0539">Nucleus</keyword>
<evidence type="ECO:0000313" key="16">
    <source>
        <dbReference type="EMBL" id="CAK1542782.1"/>
    </source>
</evidence>
<evidence type="ECO:0000256" key="7">
    <source>
        <dbReference type="ARBA" id="ARBA00022833"/>
    </source>
</evidence>
<dbReference type="Pfam" id="PF03226">
    <property type="entry name" value="Yippee-Mis18"/>
    <property type="match status" value="1"/>
</dbReference>
<reference evidence="16 17" key="1">
    <citation type="submission" date="2023-11" db="EMBL/GenBank/DDBJ databases">
        <authorList>
            <person name="Okamura Y."/>
        </authorList>
    </citation>
    <scope>NUCLEOTIDE SEQUENCE [LARGE SCALE GENOMIC DNA]</scope>
</reference>